<keyword evidence="4" id="KW-0101">Branched-chain amino acid catabolism</keyword>
<dbReference type="Pfam" id="PF03446">
    <property type="entry name" value="NAD_binding_2"/>
    <property type="match status" value="1"/>
</dbReference>
<evidence type="ECO:0000313" key="9">
    <source>
        <dbReference type="EMBL" id="KAH9815738.1"/>
    </source>
</evidence>
<evidence type="ECO:0000256" key="7">
    <source>
        <dbReference type="ARBA" id="ARBA00049197"/>
    </source>
</evidence>
<keyword evidence="5" id="KW-0560">Oxidoreductase</keyword>
<protein>
    <recommendedName>
        <fullName evidence="3">3-hydroxyisobutyrate dehydrogenase</fullName>
        <ecNumber evidence="3">1.1.1.31</ecNumber>
    </recommendedName>
</protein>
<dbReference type="SUPFAM" id="SSF51735">
    <property type="entry name" value="NAD(P)-binding Rossmann-fold domains"/>
    <property type="match status" value="1"/>
</dbReference>
<reference evidence="9 10" key="1">
    <citation type="journal article" date="2018" name="IMA Fungus">
        <title>IMA Genome-F 10: Nine draft genome sequences of Claviceps purpurea s.lat., including C. arundinis, C. humidiphila, and C. cf. spartinae, pseudomolecules for the pitch canker pathogen Fusarium circinatum, draft genome of Davidsoniella eucalypti, Grosmannia galeiformis, Quambalaria eucalypti, and Teratosphaeria destructans.</title>
        <authorList>
            <person name="Wingfield B.D."/>
            <person name="Liu M."/>
            <person name="Nguyen H.D."/>
            <person name="Lane F.A."/>
            <person name="Morgan S.W."/>
            <person name="De Vos L."/>
            <person name="Wilken P.M."/>
            <person name="Duong T.A."/>
            <person name="Aylward J."/>
            <person name="Coetzee M.P."/>
            <person name="Dadej K."/>
            <person name="De Beer Z.W."/>
            <person name="Findlay W."/>
            <person name="Havenga M."/>
            <person name="Kolarik M."/>
            <person name="Menzies J.G."/>
            <person name="Naidoo K."/>
            <person name="Pochopski O."/>
            <person name="Shoukouhi P."/>
            <person name="Santana Q.C."/>
            <person name="Seifert K.A."/>
            <person name="Soal N."/>
            <person name="Steenkamp E.T."/>
            <person name="Tatham C.T."/>
            <person name="van der Nest M.A."/>
            <person name="Wingfield M.J."/>
        </authorList>
    </citation>
    <scope>NUCLEOTIDE SEQUENCE [LARGE SCALE GENOMIC DNA]</scope>
    <source>
        <strain evidence="9">CMW44962</strain>
    </source>
</reference>
<dbReference type="GO" id="GO:0008442">
    <property type="term" value="F:3-hydroxyisobutyrate dehydrogenase activity"/>
    <property type="evidence" value="ECO:0007669"/>
    <property type="project" value="UniProtKB-EC"/>
</dbReference>
<sequence>MTDLPKSIGWVGLGSMGYPMATNLLHKTGDEMHLYVYDVVQESIDKFVHDGKGRAHACSSSKEVADEAV</sequence>
<proteinExistence type="inferred from homology"/>
<evidence type="ECO:0000256" key="6">
    <source>
        <dbReference type="ARBA" id="ARBA00023027"/>
    </source>
</evidence>
<keyword evidence="6" id="KW-0520">NAD</keyword>
<keyword evidence="10" id="KW-1185">Reference proteome</keyword>
<evidence type="ECO:0000313" key="10">
    <source>
        <dbReference type="Proteomes" id="UP001138500"/>
    </source>
</evidence>
<dbReference type="PANTHER" id="PTHR22981">
    <property type="entry name" value="3-HYDROXYISOBUTYRATE DEHYDROGENASE-RELATED"/>
    <property type="match status" value="1"/>
</dbReference>
<dbReference type="AlphaFoldDB" id="A0A9W7SJF7"/>
<comment type="pathway">
    <text evidence="1">Amino-acid degradation; L-valine degradation.</text>
</comment>
<dbReference type="OrthoDB" id="21615at2759"/>
<accession>A0A9W7SJF7</accession>
<evidence type="ECO:0000256" key="5">
    <source>
        <dbReference type="ARBA" id="ARBA00023002"/>
    </source>
</evidence>
<evidence type="ECO:0000256" key="3">
    <source>
        <dbReference type="ARBA" id="ARBA00012991"/>
    </source>
</evidence>
<dbReference type="GO" id="GO:0050661">
    <property type="term" value="F:NADP binding"/>
    <property type="evidence" value="ECO:0007669"/>
    <property type="project" value="InterPro"/>
</dbReference>
<dbReference type="EC" id="1.1.1.31" evidence="3"/>
<dbReference type="GO" id="GO:0006574">
    <property type="term" value="P:L-valine catabolic process"/>
    <property type="evidence" value="ECO:0007669"/>
    <property type="project" value="TreeGrafter"/>
</dbReference>
<gene>
    <name evidence="9" type="ORF">Tdes44962_MAKER00986</name>
</gene>
<evidence type="ECO:0000256" key="2">
    <source>
        <dbReference type="ARBA" id="ARBA00006013"/>
    </source>
</evidence>
<organism evidence="9 10">
    <name type="scientific">Teratosphaeria destructans</name>
    <dbReference type="NCBI Taxonomy" id="418781"/>
    <lineage>
        <taxon>Eukaryota</taxon>
        <taxon>Fungi</taxon>
        <taxon>Dikarya</taxon>
        <taxon>Ascomycota</taxon>
        <taxon>Pezizomycotina</taxon>
        <taxon>Dothideomycetes</taxon>
        <taxon>Dothideomycetidae</taxon>
        <taxon>Mycosphaerellales</taxon>
        <taxon>Teratosphaeriaceae</taxon>
        <taxon>Teratosphaeria</taxon>
    </lineage>
</organism>
<dbReference type="GO" id="GO:0005739">
    <property type="term" value="C:mitochondrion"/>
    <property type="evidence" value="ECO:0007669"/>
    <property type="project" value="TreeGrafter"/>
</dbReference>
<reference evidence="9 10" key="2">
    <citation type="journal article" date="2021" name="Curr. Genet.">
        <title>Genetic response to nitrogen starvation in the aggressive Eucalyptus foliar pathogen Teratosphaeria destructans.</title>
        <authorList>
            <person name="Havenga M."/>
            <person name="Wingfield B.D."/>
            <person name="Wingfield M.J."/>
            <person name="Dreyer L.L."/>
            <person name="Roets F."/>
            <person name="Aylward J."/>
        </authorList>
    </citation>
    <scope>NUCLEOTIDE SEQUENCE [LARGE SCALE GENOMIC DNA]</scope>
    <source>
        <strain evidence="9">CMW44962</strain>
    </source>
</reference>
<dbReference type="EMBL" id="RIBY02002422">
    <property type="protein sequence ID" value="KAH9815738.1"/>
    <property type="molecule type" value="Genomic_DNA"/>
</dbReference>
<comment type="caution">
    <text evidence="9">The sequence shown here is derived from an EMBL/GenBank/DDBJ whole genome shotgun (WGS) entry which is preliminary data.</text>
</comment>
<dbReference type="Gene3D" id="3.40.50.720">
    <property type="entry name" value="NAD(P)-binding Rossmann-like Domain"/>
    <property type="match status" value="1"/>
</dbReference>
<evidence type="ECO:0000256" key="1">
    <source>
        <dbReference type="ARBA" id="ARBA00005109"/>
    </source>
</evidence>
<dbReference type="Proteomes" id="UP001138500">
    <property type="component" value="Unassembled WGS sequence"/>
</dbReference>
<comment type="catalytic activity">
    <reaction evidence="7">
        <text>3-hydroxy-2-methylpropanoate + NAD(+) = 2-methyl-3-oxopropanoate + NADH + H(+)</text>
        <dbReference type="Rhea" id="RHEA:17681"/>
        <dbReference type="ChEBI" id="CHEBI:11805"/>
        <dbReference type="ChEBI" id="CHEBI:15378"/>
        <dbReference type="ChEBI" id="CHEBI:57540"/>
        <dbReference type="ChEBI" id="CHEBI:57700"/>
        <dbReference type="ChEBI" id="CHEBI:57945"/>
        <dbReference type="EC" id="1.1.1.31"/>
    </reaction>
</comment>
<dbReference type="InterPro" id="IPR006115">
    <property type="entry name" value="6PGDH_NADP-bd"/>
</dbReference>
<dbReference type="PANTHER" id="PTHR22981:SF7">
    <property type="entry name" value="3-HYDROXYISOBUTYRATE DEHYDROGENASE, MITOCHONDRIAL"/>
    <property type="match status" value="1"/>
</dbReference>
<dbReference type="InterPro" id="IPR036291">
    <property type="entry name" value="NAD(P)-bd_dom_sf"/>
</dbReference>
<feature type="domain" description="6-phosphogluconate dehydrogenase NADP-binding" evidence="8">
    <location>
        <begin position="7"/>
        <end position="67"/>
    </location>
</feature>
<comment type="similarity">
    <text evidence="2">Belongs to the HIBADH-related family. 3-hydroxyisobutyrate dehydrogenase subfamily.</text>
</comment>
<evidence type="ECO:0000259" key="8">
    <source>
        <dbReference type="Pfam" id="PF03446"/>
    </source>
</evidence>
<evidence type="ECO:0000256" key="4">
    <source>
        <dbReference type="ARBA" id="ARBA00022456"/>
    </source>
</evidence>
<name>A0A9W7SJF7_9PEZI</name>